<keyword evidence="7" id="KW-0862">Zinc</keyword>
<accession>A0AAE1MAH5</accession>
<dbReference type="GO" id="GO:0061630">
    <property type="term" value="F:ubiquitin protein ligase activity"/>
    <property type="evidence" value="ECO:0007669"/>
    <property type="project" value="UniProtKB-EC"/>
</dbReference>
<comment type="caution">
    <text evidence="10">The sequence shown here is derived from an EMBL/GenBank/DDBJ whole genome shotgun (WGS) entry which is preliminary data.</text>
</comment>
<dbReference type="SMART" id="SM00184">
    <property type="entry name" value="RING"/>
    <property type="match status" value="1"/>
</dbReference>
<evidence type="ECO:0000256" key="1">
    <source>
        <dbReference type="ARBA" id="ARBA00000900"/>
    </source>
</evidence>
<evidence type="ECO:0000259" key="9">
    <source>
        <dbReference type="PROSITE" id="PS50089"/>
    </source>
</evidence>
<dbReference type="Pfam" id="PF13639">
    <property type="entry name" value="zf-RING_2"/>
    <property type="match status" value="1"/>
</dbReference>
<keyword evidence="4" id="KW-0479">Metal-binding</keyword>
<dbReference type="InterPro" id="IPR013083">
    <property type="entry name" value="Znf_RING/FYVE/PHD"/>
</dbReference>
<evidence type="ECO:0000256" key="5">
    <source>
        <dbReference type="ARBA" id="ARBA00022771"/>
    </source>
</evidence>
<gene>
    <name evidence="10" type="ORF">QN277_014550</name>
</gene>
<dbReference type="GO" id="GO:0008270">
    <property type="term" value="F:zinc ion binding"/>
    <property type="evidence" value="ECO:0007669"/>
    <property type="project" value="UniProtKB-KW"/>
</dbReference>
<evidence type="ECO:0000256" key="4">
    <source>
        <dbReference type="ARBA" id="ARBA00022723"/>
    </source>
</evidence>
<keyword evidence="11" id="KW-1185">Reference proteome</keyword>
<dbReference type="GO" id="GO:0005737">
    <property type="term" value="C:cytoplasm"/>
    <property type="evidence" value="ECO:0007669"/>
    <property type="project" value="TreeGrafter"/>
</dbReference>
<dbReference type="GO" id="GO:0016567">
    <property type="term" value="P:protein ubiquitination"/>
    <property type="evidence" value="ECO:0007669"/>
    <property type="project" value="TreeGrafter"/>
</dbReference>
<evidence type="ECO:0000256" key="7">
    <source>
        <dbReference type="ARBA" id="ARBA00022833"/>
    </source>
</evidence>
<dbReference type="EC" id="2.3.2.27" evidence="2"/>
<proteinExistence type="predicted"/>
<comment type="catalytic activity">
    <reaction evidence="1">
        <text>S-ubiquitinyl-[E2 ubiquitin-conjugating enzyme]-L-cysteine + [acceptor protein]-L-lysine = [E2 ubiquitin-conjugating enzyme]-L-cysteine + N(6)-ubiquitinyl-[acceptor protein]-L-lysine.</text>
        <dbReference type="EC" id="2.3.2.27"/>
    </reaction>
</comment>
<dbReference type="Gene3D" id="3.30.40.10">
    <property type="entry name" value="Zinc/RING finger domain, C3HC4 (zinc finger)"/>
    <property type="match status" value="1"/>
</dbReference>
<keyword evidence="3" id="KW-0808">Transferase</keyword>
<keyword evidence="6" id="KW-0833">Ubl conjugation pathway</keyword>
<dbReference type="Proteomes" id="UP001293593">
    <property type="component" value="Unassembled WGS sequence"/>
</dbReference>
<dbReference type="EMBL" id="JAWXYG010000023">
    <property type="protein sequence ID" value="KAK4252566.1"/>
    <property type="molecule type" value="Genomic_DNA"/>
</dbReference>
<evidence type="ECO:0000256" key="8">
    <source>
        <dbReference type="PROSITE-ProRule" id="PRU00175"/>
    </source>
</evidence>
<dbReference type="PANTHER" id="PTHR15710:SF108">
    <property type="entry name" value="OS03G0286100 PROTEIN"/>
    <property type="match status" value="1"/>
</dbReference>
<keyword evidence="5 8" id="KW-0863">Zinc-finger</keyword>
<dbReference type="PANTHER" id="PTHR15710">
    <property type="entry name" value="E3 UBIQUITIN-PROTEIN LIGASE PRAJA"/>
    <property type="match status" value="1"/>
</dbReference>
<organism evidence="10 11">
    <name type="scientific">Acacia crassicarpa</name>
    <name type="common">northern wattle</name>
    <dbReference type="NCBI Taxonomy" id="499986"/>
    <lineage>
        <taxon>Eukaryota</taxon>
        <taxon>Viridiplantae</taxon>
        <taxon>Streptophyta</taxon>
        <taxon>Embryophyta</taxon>
        <taxon>Tracheophyta</taxon>
        <taxon>Spermatophyta</taxon>
        <taxon>Magnoliopsida</taxon>
        <taxon>eudicotyledons</taxon>
        <taxon>Gunneridae</taxon>
        <taxon>Pentapetalae</taxon>
        <taxon>rosids</taxon>
        <taxon>fabids</taxon>
        <taxon>Fabales</taxon>
        <taxon>Fabaceae</taxon>
        <taxon>Caesalpinioideae</taxon>
        <taxon>mimosoid clade</taxon>
        <taxon>Acacieae</taxon>
        <taxon>Acacia</taxon>
    </lineage>
</organism>
<dbReference type="SUPFAM" id="SSF57850">
    <property type="entry name" value="RING/U-box"/>
    <property type="match status" value="1"/>
</dbReference>
<dbReference type="AlphaFoldDB" id="A0AAE1MAH5"/>
<evidence type="ECO:0000313" key="10">
    <source>
        <dbReference type="EMBL" id="KAK4252566.1"/>
    </source>
</evidence>
<dbReference type="FunFam" id="3.30.40.10:FF:000022">
    <property type="entry name" value="E3 ubiquitin-protein ligase RING1-like"/>
    <property type="match status" value="1"/>
</dbReference>
<evidence type="ECO:0000256" key="6">
    <source>
        <dbReference type="ARBA" id="ARBA00022786"/>
    </source>
</evidence>
<feature type="domain" description="RING-type" evidence="9">
    <location>
        <begin position="409"/>
        <end position="450"/>
    </location>
</feature>
<dbReference type="PROSITE" id="PS50089">
    <property type="entry name" value="ZF_RING_2"/>
    <property type="match status" value="1"/>
</dbReference>
<evidence type="ECO:0000313" key="11">
    <source>
        <dbReference type="Proteomes" id="UP001293593"/>
    </source>
</evidence>
<dbReference type="InterPro" id="IPR001841">
    <property type="entry name" value="Znf_RING"/>
</dbReference>
<evidence type="ECO:0000256" key="2">
    <source>
        <dbReference type="ARBA" id="ARBA00012483"/>
    </source>
</evidence>
<reference evidence="10" key="1">
    <citation type="submission" date="2023-10" db="EMBL/GenBank/DDBJ databases">
        <title>Chromosome-level genome of the transformable northern wattle, Acacia crassicarpa.</title>
        <authorList>
            <person name="Massaro I."/>
            <person name="Sinha N.R."/>
            <person name="Poethig S."/>
            <person name="Leichty A.R."/>
        </authorList>
    </citation>
    <scope>NUCLEOTIDE SEQUENCE</scope>
    <source>
        <strain evidence="10">Acra3RX</strain>
        <tissue evidence="10">Leaf</tissue>
    </source>
</reference>
<sequence length="471" mass="51998">MPWTMADVTYLRHREPDDDPHLPDQTLPLDPLPYWSHADFDFDFYPSDPEFPPPDSPLRALNASRDAGLSHQFESAISVRGDDNFSDPGSIPSTDLLDRENQVNFVMDLFQQRVEQSQVMGHTDLVSDVLDDCNFGIIEGHCDVGVDALGMDFGLGLGFGVDRDSLPGDDNSGFIVENYGSGGGGGDGDHFFVGRRVAGSESVGTPSTAGQIRPFDNCVRLMEFGSDSDEENGALGVCAHSEDEYNVHDENDDVASIPLYWDSLQLDDNRENAEDFEWEEVDGRVDEREVLSMLTGEDDASVSVPVSPVNGLEEEASMMRAGGVENLGWQVLLNANNLDTNPDLDHGAEPYFGDHDDYIYTAEYEMMFGQFADNENPLVGRPPASVSVVQNLPSVVVTKQDIENNGALCAVCKDEFNVEEQAKKLPCSHFYHGECIVPWLGIRNTCPVCRYELPTDDADYEGRRVQRSGRS</sequence>
<evidence type="ECO:0000256" key="3">
    <source>
        <dbReference type="ARBA" id="ARBA00022679"/>
    </source>
</evidence>
<name>A0AAE1MAH5_9FABA</name>
<protein>
    <recommendedName>
        <fullName evidence="2">RING-type E3 ubiquitin transferase</fullName>
        <ecNumber evidence="2">2.3.2.27</ecNumber>
    </recommendedName>
</protein>